<evidence type="ECO:0000313" key="1">
    <source>
        <dbReference type="EMBL" id="GIY75404.1"/>
    </source>
</evidence>
<reference evidence="1 2" key="1">
    <citation type="submission" date="2021-06" db="EMBL/GenBank/DDBJ databases">
        <title>Caerostris darwini draft genome.</title>
        <authorList>
            <person name="Kono N."/>
            <person name="Arakawa K."/>
        </authorList>
    </citation>
    <scope>NUCLEOTIDE SEQUENCE [LARGE SCALE GENOMIC DNA]</scope>
</reference>
<dbReference type="Proteomes" id="UP001054837">
    <property type="component" value="Unassembled WGS sequence"/>
</dbReference>
<dbReference type="EMBL" id="BPLQ01013861">
    <property type="protein sequence ID" value="GIY75404.1"/>
    <property type="molecule type" value="Genomic_DNA"/>
</dbReference>
<gene>
    <name evidence="1" type="ORF">CDAR_64981</name>
</gene>
<keyword evidence="2" id="KW-1185">Reference proteome</keyword>
<comment type="caution">
    <text evidence="1">The sequence shown here is derived from an EMBL/GenBank/DDBJ whole genome shotgun (WGS) entry which is preliminary data.</text>
</comment>
<accession>A0AAV4W0H1</accession>
<evidence type="ECO:0000313" key="2">
    <source>
        <dbReference type="Proteomes" id="UP001054837"/>
    </source>
</evidence>
<proteinExistence type="predicted"/>
<name>A0AAV4W0H1_9ARAC</name>
<organism evidence="1 2">
    <name type="scientific">Caerostris darwini</name>
    <dbReference type="NCBI Taxonomy" id="1538125"/>
    <lineage>
        <taxon>Eukaryota</taxon>
        <taxon>Metazoa</taxon>
        <taxon>Ecdysozoa</taxon>
        <taxon>Arthropoda</taxon>
        <taxon>Chelicerata</taxon>
        <taxon>Arachnida</taxon>
        <taxon>Araneae</taxon>
        <taxon>Araneomorphae</taxon>
        <taxon>Entelegynae</taxon>
        <taxon>Araneoidea</taxon>
        <taxon>Araneidae</taxon>
        <taxon>Caerostris</taxon>
    </lineage>
</organism>
<protein>
    <submittedName>
        <fullName evidence="1">Uncharacterized protein</fullName>
    </submittedName>
</protein>
<dbReference type="AlphaFoldDB" id="A0AAV4W0H1"/>
<sequence length="196" mass="22983">MKRVAVAIHYHISSHLFPRITKSDLARKAPEAIRRQMIADPELQVRRALEPKVSRQHNGDPAARKKKKKRFIFDRRPMWTGRRQCSRKAIRGDPCDLDRPHFGQNGLANCRLSVFNNICDVWLMDFWSPLSLSSFLPRLMELPMFISEMSVVGEKYFFPVLSFLYCFICFSKYTISRADEYSLSSYLCILITLDWI</sequence>